<evidence type="ECO:0000313" key="7">
    <source>
        <dbReference type="EMBL" id="MBW8726902.1"/>
    </source>
</evidence>
<dbReference type="PANTHER" id="PTHR43332">
    <property type="entry name" value="INNER MEMBRANE TRANSPORT PERMEASE YADH-RELATED"/>
    <property type="match status" value="1"/>
</dbReference>
<accession>A0A952FLM4</accession>
<dbReference type="GO" id="GO:0140359">
    <property type="term" value="F:ABC-type transporter activity"/>
    <property type="evidence" value="ECO:0007669"/>
    <property type="project" value="InterPro"/>
</dbReference>
<feature type="domain" description="ABC transmembrane type-2" evidence="6">
    <location>
        <begin position="41"/>
        <end position="273"/>
    </location>
</feature>
<dbReference type="InterPro" id="IPR047817">
    <property type="entry name" value="ABC2_TM_bact-type"/>
</dbReference>
<dbReference type="PIRSF" id="PIRSF006648">
    <property type="entry name" value="DrrB"/>
    <property type="match status" value="1"/>
</dbReference>
<evidence type="ECO:0000256" key="5">
    <source>
        <dbReference type="RuleBase" id="RU361157"/>
    </source>
</evidence>
<feature type="transmembrane region" description="Helical" evidence="5">
    <location>
        <begin position="252"/>
        <end position="271"/>
    </location>
</feature>
<keyword evidence="5" id="KW-1003">Cell membrane</keyword>
<dbReference type="Pfam" id="PF01061">
    <property type="entry name" value="ABC2_membrane"/>
    <property type="match status" value="1"/>
</dbReference>
<evidence type="ECO:0000259" key="6">
    <source>
        <dbReference type="PROSITE" id="PS51012"/>
    </source>
</evidence>
<evidence type="ECO:0000313" key="8">
    <source>
        <dbReference type="Proteomes" id="UP000700706"/>
    </source>
</evidence>
<sequence>MTERLPAGAARPVRRFGAVHWLGLATLFRREFRAYLKDWPETVVAPTFSTLLYVAVFAVASGEAIGDATGTAAWAGPGGLLPFLAPGLVVYVVLLRAAETTVYSLTFLKVERLVGDILMPPLAAWEVAAAYALAGTASGLVTGLPCLIALLLAAGTGVADPLLLALVLLLGAFLLAAAGTLVGLWAQKWDQAAAFFGFLLIPVTFLSGVFAPVALLPGPLAAVVTLNPVYYAIDAARIAFGGAGVEAVGRSLAVLAGSGAALWACAALLIARGWRLKP</sequence>
<dbReference type="AlphaFoldDB" id="A0A952FLM4"/>
<name>A0A952FLM4_9PROT</name>
<comment type="subcellular location">
    <subcellularLocation>
        <location evidence="5">Cell inner membrane</location>
        <topology evidence="5">Multi-pass membrane protein</topology>
    </subcellularLocation>
    <subcellularLocation>
        <location evidence="1">Membrane</location>
        <topology evidence="1">Multi-pass membrane protein</topology>
    </subcellularLocation>
</comment>
<protein>
    <recommendedName>
        <fullName evidence="5">Transport permease protein</fullName>
    </recommendedName>
</protein>
<reference evidence="7" key="1">
    <citation type="submission" date="2020-06" db="EMBL/GenBank/DDBJ databases">
        <title>Stable isotope informed genome-resolved metagenomics uncovers potential trophic interactions in rhizosphere soil.</title>
        <authorList>
            <person name="Starr E.P."/>
            <person name="Shi S."/>
            <person name="Blazewicz S.J."/>
            <person name="Koch B.J."/>
            <person name="Probst A.J."/>
            <person name="Hungate B.A."/>
            <person name="Pett-Ridge J."/>
            <person name="Firestone M.K."/>
            <person name="Banfield J.F."/>
        </authorList>
    </citation>
    <scope>NUCLEOTIDE SEQUENCE</scope>
    <source>
        <strain evidence="7">YM_69_17</strain>
    </source>
</reference>
<dbReference type="GO" id="GO:0043190">
    <property type="term" value="C:ATP-binding cassette (ABC) transporter complex"/>
    <property type="evidence" value="ECO:0007669"/>
    <property type="project" value="InterPro"/>
</dbReference>
<feature type="transmembrane region" description="Helical" evidence="5">
    <location>
        <begin position="72"/>
        <end position="94"/>
    </location>
</feature>
<dbReference type="InterPro" id="IPR000412">
    <property type="entry name" value="ABC_2_transport"/>
</dbReference>
<keyword evidence="3 5" id="KW-1133">Transmembrane helix</keyword>
<evidence type="ECO:0000256" key="1">
    <source>
        <dbReference type="ARBA" id="ARBA00004141"/>
    </source>
</evidence>
<comment type="similarity">
    <text evidence="5">Belongs to the ABC-2 integral membrane protein family.</text>
</comment>
<dbReference type="Proteomes" id="UP000700706">
    <property type="component" value="Unassembled WGS sequence"/>
</dbReference>
<feature type="transmembrane region" description="Helical" evidence="5">
    <location>
        <begin position="192"/>
        <end position="213"/>
    </location>
</feature>
<gene>
    <name evidence="7" type="ORF">JF625_17370</name>
</gene>
<evidence type="ECO:0000256" key="2">
    <source>
        <dbReference type="ARBA" id="ARBA00022692"/>
    </source>
</evidence>
<dbReference type="PROSITE" id="PS51012">
    <property type="entry name" value="ABC_TM2"/>
    <property type="match status" value="1"/>
</dbReference>
<keyword evidence="5" id="KW-0813">Transport</keyword>
<keyword evidence="2 5" id="KW-0812">Transmembrane</keyword>
<dbReference type="EMBL" id="JAEKLZ010000241">
    <property type="protein sequence ID" value="MBW8726902.1"/>
    <property type="molecule type" value="Genomic_DNA"/>
</dbReference>
<evidence type="ECO:0000256" key="4">
    <source>
        <dbReference type="ARBA" id="ARBA00023136"/>
    </source>
</evidence>
<evidence type="ECO:0000256" key="3">
    <source>
        <dbReference type="ARBA" id="ARBA00022989"/>
    </source>
</evidence>
<proteinExistence type="inferred from homology"/>
<comment type="caution">
    <text evidence="7">The sequence shown here is derived from an EMBL/GenBank/DDBJ whole genome shotgun (WGS) entry which is preliminary data.</text>
</comment>
<feature type="transmembrane region" description="Helical" evidence="5">
    <location>
        <begin position="162"/>
        <end position="186"/>
    </location>
</feature>
<feature type="transmembrane region" description="Helical" evidence="5">
    <location>
        <begin position="43"/>
        <end position="60"/>
    </location>
</feature>
<dbReference type="PRINTS" id="PR00164">
    <property type="entry name" value="ABC2TRNSPORT"/>
</dbReference>
<organism evidence="7 8">
    <name type="scientific">Inquilinus limosus</name>
    <dbReference type="NCBI Taxonomy" id="171674"/>
    <lineage>
        <taxon>Bacteria</taxon>
        <taxon>Pseudomonadati</taxon>
        <taxon>Pseudomonadota</taxon>
        <taxon>Alphaproteobacteria</taxon>
        <taxon>Rhodospirillales</taxon>
        <taxon>Rhodospirillaceae</taxon>
        <taxon>Inquilinus</taxon>
    </lineage>
</organism>
<dbReference type="InterPro" id="IPR052522">
    <property type="entry name" value="ABC-2_transport_permease"/>
</dbReference>
<feature type="transmembrane region" description="Helical" evidence="5">
    <location>
        <begin position="128"/>
        <end position="155"/>
    </location>
</feature>
<keyword evidence="4 5" id="KW-0472">Membrane</keyword>
<dbReference type="InterPro" id="IPR013525">
    <property type="entry name" value="ABC2_TM"/>
</dbReference>